<organism evidence="3 4">
    <name type="scientific">Aneurinibacillus thermoaerophilus</name>
    <dbReference type="NCBI Taxonomy" id="143495"/>
    <lineage>
        <taxon>Bacteria</taxon>
        <taxon>Bacillati</taxon>
        <taxon>Bacillota</taxon>
        <taxon>Bacilli</taxon>
        <taxon>Bacillales</taxon>
        <taxon>Paenibacillaceae</taxon>
        <taxon>Aneurinibacillus group</taxon>
        <taxon>Aneurinibacillus</taxon>
    </lineage>
</organism>
<gene>
    <name evidence="2" type="ORF">K3F53_06840</name>
    <name evidence="3" type="ORF">SAMN04489735_101563</name>
</gene>
<dbReference type="Proteomes" id="UP000826616">
    <property type="component" value="Chromosome"/>
</dbReference>
<keyword evidence="1" id="KW-0812">Transmembrane</keyword>
<reference evidence="2 5" key="2">
    <citation type="submission" date="2021-08" db="EMBL/GenBank/DDBJ databases">
        <title>Complete genome sequence of the strain Aneurinibacillus thermoaerophilus CCM 8960.</title>
        <authorList>
            <person name="Musilova J."/>
            <person name="Kourilova X."/>
            <person name="Pernicova I."/>
            <person name="Bezdicek M."/>
            <person name="Lengerova M."/>
            <person name="Obruca S."/>
            <person name="Sedlar K."/>
        </authorList>
    </citation>
    <scope>NUCLEOTIDE SEQUENCE [LARGE SCALE GENOMIC DNA]</scope>
    <source>
        <strain evidence="2 5">CCM 8960</strain>
    </source>
</reference>
<keyword evidence="1" id="KW-0472">Membrane</keyword>
<dbReference type="OrthoDB" id="2680300at2"/>
<evidence type="ECO:0000313" key="2">
    <source>
        <dbReference type="EMBL" id="QYY43903.1"/>
    </source>
</evidence>
<evidence type="ECO:0000256" key="1">
    <source>
        <dbReference type="SAM" id="Phobius"/>
    </source>
</evidence>
<feature type="transmembrane region" description="Helical" evidence="1">
    <location>
        <begin position="51"/>
        <end position="73"/>
    </location>
</feature>
<keyword evidence="5" id="KW-1185">Reference proteome</keyword>
<evidence type="ECO:0000313" key="5">
    <source>
        <dbReference type="Proteomes" id="UP000826616"/>
    </source>
</evidence>
<keyword evidence="1" id="KW-1133">Transmembrane helix</keyword>
<accession>A0A1G8AFQ5</accession>
<dbReference type="Proteomes" id="UP000198956">
    <property type="component" value="Unassembled WGS sequence"/>
</dbReference>
<dbReference type="RefSeq" id="WP_091260534.1">
    <property type="nucleotide sequence ID" value="NZ_CP080764.1"/>
</dbReference>
<sequence length="81" mass="9258">MFRNEFLQVVWEKGWVDVQELARLLNTTEDLIEAEAGVCAAHGWIRMLDSLIVATPASFFIFMMQFILTLHMAEAVGFLSH</sequence>
<evidence type="ECO:0000313" key="4">
    <source>
        <dbReference type="Proteomes" id="UP000198956"/>
    </source>
</evidence>
<reference evidence="3 4" key="1">
    <citation type="submission" date="2016-10" db="EMBL/GenBank/DDBJ databases">
        <authorList>
            <person name="de Groot N.N."/>
        </authorList>
    </citation>
    <scope>NUCLEOTIDE SEQUENCE [LARGE SCALE GENOMIC DNA]</scope>
    <source>
        <strain evidence="3 4">L 420-91</strain>
    </source>
</reference>
<evidence type="ECO:0000313" key="3">
    <source>
        <dbReference type="EMBL" id="SDH19717.1"/>
    </source>
</evidence>
<name>A0A1G8AFQ5_ANETH</name>
<dbReference type="EMBL" id="CP080764">
    <property type="protein sequence ID" value="QYY43903.1"/>
    <property type="molecule type" value="Genomic_DNA"/>
</dbReference>
<proteinExistence type="predicted"/>
<dbReference type="EMBL" id="FNDE01000015">
    <property type="protein sequence ID" value="SDH19717.1"/>
    <property type="molecule type" value="Genomic_DNA"/>
</dbReference>
<dbReference type="GeneID" id="97141084"/>
<dbReference type="AlphaFoldDB" id="A0A1G8AFQ5"/>
<protein>
    <submittedName>
        <fullName evidence="3">Uncharacterized protein</fullName>
    </submittedName>
</protein>